<dbReference type="EMBL" id="JAMSHJ010000003">
    <property type="protein sequence ID" value="KAI5425790.1"/>
    <property type="molecule type" value="Genomic_DNA"/>
</dbReference>
<protein>
    <submittedName>
        <fullName evidence="1">Uncharacterized protein</fullName>
    </submittedName>
</protein>
<dbReference type="AlphaFoldDB" id="A0A9D4XVM6"/>
<keyword evidence="2" id="KW-1185">Reference proteome</keyword>
<name>A0A9D4XVM6_PEA</name>
<sequence length="199" mass="22894">MKLWWKREKDCLEKDLKPFSNDEDATMLALFVEKNNCDVEMYTEPRLSMSEKTYMKRLIEKQKGHESVEENESPEDSESSLLSELSLVQNQKCLSLLSELALVQDKNCLSLLSNLCKLIPTRKKAKHLRTSQVKIMIPPRKKAKHVEISKRNNDRLGTLKTRDIVGPKKHAEDPFVIPEEDISVGSARGRRLGMTSKRV</sequence>
<dbReference type="Proteomes" id="UP001058974">
    <property type="component" value="Chromosome 3"/>
</dbReference>
<accession>A0A9D4XVM6</accession>
<dbReference type="Gramene" id="Psat0ss3805g0080.1">
    <property type="protein sequence ID" value="Psat0ss3805g0080.1.cds"/>
    <property type="gene ID" value="Psat0ss3805g0080"/>
</dbReference>
<gene>
    <name evidence="1" type="ORF">KIW84_031561</name>
</gene>
<proteinExistence type="predicted"/>
<comment type="caution">
    <text evidence="1">The sequence shown here is derived from an EMBL/GenBank/DDBJ whole genome shotgun (WGS) entry which is preliminary data.</text>
</comment>
<dbReference type="Gramene" id="Psat03G0156100-T1">
    <property type="protein sequence ID" value="KAI5425790.1"/>
    <property type="gene ID" value="KIW84_031561"/>
</dbReference>
<organism evidence="1 2">
    <name type="scientific">Pisum sativum</name>
    <name type="common">Garden pea</name>
    <name type="synonym">Lathyrus oleraceus</name>
    <dbReference type="NCBI Taxonomy" id="3888"/>
    <lineage>
        <taxon>Eukaryota</taxon>
        <taxon>Viridiplantae</taxon>
        <taxon>Streptophyta</taxon>
        <taxon>Embryophyta</taxon>
        <taxon>Tracheophyta</taxon>
        <taxon>Spermatophyta</taxon>
        <taxon>Magnoliopsida</taxon>
        <taxon>eudicotyledons</taxon>
        <taxon>Gunneridae</taxon>
        <taxon>Pentapetalae</taxon>
        <taxon>rosids</taxon>
        <taxon>fabids</taxon>
        <taxon>Fabales</taxon>
        <taxon>Fabaceae</taxon>
        <taxon>Papilionoideae</taxon>
        <taxon>50 kb inversion clade</taxon>
        <taxon>NPAAA clade</taxon>
        <taxon>Hologalegina</taxon>
        <taxon>IRL clade</taxon>
        <taxon>Fabeae</taxon>
        <taxon>Lathyrus</taxon>
    </lineage>
</organism>
<evidence type="ECO:0000313" key="1">
    <source>
        <dbReference type="EMBL" id="KAI5425790.1"/>
    </source>
</evidence>
<reference evidence="1 2" key="1">
    <citation type="journal article" date="2022" name="Nat. Genet.">
        <title>Improved pea reference genome and pan-genome highlight genomic features and evolutionary characteristics.</title>
        <authorList>
            <person name="Yang T."/>
            <person name="Liu R."/>
            <person name="Luo Y."/>
            <person name="Hu S."/>
            <person name="Wang D."/>
            <person name="Wang C."/>
            <person name="Pandey M.K."/>
            <person name="Ge S."/>
            <person name="Xu Q."/>
            <person name="Li N."/>
            <person name="Li G."/>
            <person name="Huang Y."/>
            <person name="Saxena R.K."/>
            <person name="Ji Y."/>
            <person name="Li M."/>
            <person name="Yan X."/>
            <person name="He Y."/>
            <person name="Liu Y."/>
            <person name="Wang X."/>
            <person name="Xiang C."/>
            <person name="Varshney R.K."/>
            <person name="Ding H."/>
            <person name="Gao S."/>
            <person name="Zong X."/>
        </authorList>
    </citation>
    <scope>NUCLEOTIDE SEQUENCE [LARGE SCALE GENOMIC DNA]</scope>
    <source>
        <strain evidence="1 2">cv. Zhongwan 6</strain>
    </source>
</reference>
<evidence type="ECO:0000313" key="2">
    <source>
        <dbReference type="Proteomes" id="UP001058974"/>
    </source>
</evidence>